<evidence type="ECO:0000313" key="2">
    <source>
        <dbReference type="EMBL" id="GLC54005.1"/>
    </source>
</evidence>
<dbReference type="AlphaFoldDB" id="A0A9W6BLJ6"/>
<keyword evidence="3" id="KW-1185">Reference proteome</keyword>
<proteinExistence type="predicted"/>
<protein>
    <submittedName>
        <fullName evidence="2">Uncharacterized protein</fullName>
    </submittedName>
</protein>
<dbReference type="GO" id="GO:0004222">
    <property type="term" value="F:metalloendopeptidase activity"/>
    <property type="evidence" value="ECO:0007669"/>
    <property type="project" value="InterPro"/>
</dbReference>
<dbReference type="Gene3D" id="1.20.58.760">
    <property type="entry name" value="Peptidase M41"/>
    <property type="match status" value="1"/>
</dbReference>
<reference evidence="2 3" key="1">
    <citation type="journal article" date="2023" name="Commun. Biol.">
        <title>Reorganization of the ancestral sex-determining regions during the evolution of trioecy in Pleodorina starrii.</title>
        <authorList>
            <person name="Takahashi K."/>
            <person name="Suzuki S."/>
            <person name="Kawai-Toyooka H."/>
            <person name="Yamamoto K."/>
            <person name="Hamaji T."/>
            <person name="Ootsuki R."/>
            <person name="Yamaguchi H."/>
            <person name="Kawachi M."/>
            <person name="Higashiyama T."/>
            <person name="Nozaki H."/>
        </authorList>
    </citation>
    <scope>NUCLEOTIDE SEQUENCE [LARGE SCALE GENOMIC DNA]</scope>
    <source>
        <strain evidence="2 3">NIES-4479</strain>
    </source>
</reference>
<sequence length="436" mass="46409">MCPQRSLLTLTHGQNSFLKRAVSMVKVARQGFCPHRASGRALIWQCCTYRLGLATPSPLRPSPKHAPAGPPRCATPRDSQTSVTSASITGSSTDGESDPTPLDAAAAALPATAPPPLPPGPDDPTDLRTLVQRLDRLLAAAGAGEGPEARRAEAEVVAVAARGRELGLLRGYGRGRSVPKRLYTIEELRLNRVEAEKLLSPKDTSLNSVRTQAQLAAALGLAAAAWANHWDGGGVLAALFGVVFVLMADQVANGGGGEALLVDSLGRLLRPSYAARVAYHEAGHLLVAYLVGLLPRAYTLSSLDAFVRYRALNIQAGTRFCDSEFAAEVAGGRLKSSSLDRYTCVALAGVVTEYLRFGVAEGGLGDVQQLDGMFRALQFTQKKADGEVRWAVLNVASILRRHARLQDELAAAMRKGKSVGECIELIETRLKECSDI</sequence>
<dbReference type="SUPFAM" id="SSF140990">
    <property type="entry name" value="FtsH protease domain-like"/>
    <property type="match status" value="1"/>
</dbReference>
<evidence type="ECO:0000313" key="3">
    <source>
        <dbReference type="Proteomes" id="UP001165080"/>
    </source>
</evidence>
<dbReference type="InterPro" id="IPR037219">
    <property type="entry name" value="Peptidase_M41-like"/>
</dbReference>
<dbReference type="PANTHER" id="PTHR33471">
    <property type="entry name" value="ATP-DEPENDENT ZINC METALLOPROTEASE-RELATED"/>
    <property type="match status" value="1"/>
</dbReference>
<dbReference type="Proteomes" id="UP001165080">
    <property type="component" value="Unassembled WGS sequence"/>
</dbReference>
<dbReference type="GO" id="GO:0006508">
    <property type="term" value="P:proteolysis"/>
    <property type="evidence" value="ECO:0007669"/>
    <property type="project" value="InterPro"/>
</dbReference>
<name>A0A9W6BLJ6_9CHLO</name>
<dbReference type="GO" id="GO:0004176">
    <property type="term" value="F:ATP-dependent peptidase activity"/>
    <property type="evidence" value="ECO:0007669"/>
    <property type="project" value="InterPro"/>
</dbReference>
<dbReference type="PANTHER" id="PTHR33471:SF1">
    <property type="entry name" value="OS01G0382700 PROTEIN"/>
    <property type="match status" value="1"/>
</dbReference>
<accession>A0A9W6BLJ6</accession>
<dbReference type="EMBL" id="BRXU01000009">
    <property type="protein sequence ID" value="GLC54005.1"/>
    <property type="molecule type" value="Genomic_DNA"/>
</dbReference>
<gene>
    <name evidence="2" type="primary">PLESTMB000077</name>
    <name evidence="2" type="ORF">PLESTB_000813600</name>
</gene>
<comment type="caution">
    <text evidence="2">The sequence shown here is derived from an EMBL/GenBank/DDBJ whole genome shotgun (WGS) entry which is preliminary data.</text>
</comment>
<organism evidence="2 3">
    <name type="scientific">Pleodorina starrii</name>
    <dbReference type="NCBI Taxonomy" id="330485"/>
    <lineage>
        <taxon>Eukaryota</taxon>
        <taxon>Viridiplantae</taxon>
        <taxon>Chlorophyta</taxon>
        <taxon>core chlorophytes</taxon>
        <taxon>Chlorophyceae</taxon>
        <taxon>CS clade</taxon>
        <taxon>Chlamydomonadales</taxon>
        <taxon>Volvocaceae</taxon>
        <taxon>Pleodorina</taxon>
    </lineage>
</organism>
<feature type="region of interest" description="Disordered" evidence="1">
    <location>
        <begin position="57"/>
        <end position="102"/>
    </location>
</feature>
<dbReference type="GO" id="GO:0005524">
    <property type="term" value="F:ATP binding"/>
    <property type="evidence" value="ECO:0007669"/>
    <property type="project" value="InterPro"/>
</dbReference>
<feature type="compositionally biased region" description="Polar residues" evidence="1">
    <location>
        <begin position="77"/>
        <end position="94"/>
    </location>
</feature>
<evidence type="ECO:0000256" key="1">
    <source>
        <dbReference type="SAM" id="MobiDB-lite"/>
    </source>
</evidence>